<protein>
    <recommendedName>
        <fullName evidence="5">Polyketide cyclase / dehydrase and lipid transport</fullName>
    </recommendedName>
</protein>
<dbReference type="OrthoDB" id="2591772at2"/>
<sequence length="174" mass="20340">MRMTKKFKLQIAAKNVDLYKWVTEMTPAEYESFSKAHKAMGSYFEDGEFYMVNVENMGNEMIVQHYQLKEHTEDHLRFYSDRTEAYICRWIPAIVGVPWEMKVTPIDNYSCELSCTIGADFPSRLLAFAAWINGFGGFFMRKHLVDEGGKFAKDIEKKFNNGRKPNSREVLQQH</sequence>
<accession>A0A1H8LZM3</accession>
<evidence type="ECO:0008006" key="5">
    <source>
        <dbReference type="Google" id="ProtNLM"/>
    </source>
</evidence>
<proteinExistence type="predicted"/>
<keyword evidence="4" id="KW-1185">Reference proteome</keyword>
<dbReference type="Proteomes" id="UP000683429">
    <property type="component" value="Chromosome"/>
</dbReference>
<evidence type="ECO:0000313" key="1">
    <source>
        <dbReference type="EMBL" id="QWU17613.1"/>
    </source>
</evidence>
<dbReference type="AlphaFoldDB" id="A0A1H8LZM3"/>
<evidence type="ECO:0000313" key="4">
    <source>
        <dbReference type="Proteomes" id="UP000683429"/>
    </source>
</evidence>
<organism evidence="2 3">
    <name type="scientific">Paenibacillus sophorae</name>
    <dbReference type="NCBI Taxonomy" id="1333845"/>
    <lineage>
        <taxon>Bacteria</taxon>
        <taxon>Bacillati</taxon>
        <taxon>Bacillota</taxon>
        <taxon>Bacilli</taxon>
        <taxon>Bacillales</taxon>
        <taxon>Paenibacillaceae</taxon>
        <taxon>Paenibacillus</taxon>
    </lineage>
</organism>
<dbReference type="RefSeq" id="WP_051499724.1">
    <property type="nucleotide sequence ID" value="NZ_FODH01000005.1"/>
</dbReference>
<evidence type="ECO:0000313" key="3">
    <source>
        <dbReference type="Proteomes" id="UP000198809"/>
    </source>
</evidence>
<dbReference type="STRING" id="1333845.SAMN04487895_1056"/>
<reference evidence="1 4" key="2">
    <citation type="submission" date="2021-06" db="EMBL/GenBank/DDBJ databases">
        <title>Whole genome sequence of Paenibacillus sophorae DSM23020 for comparative genomics.</title>
        <authorList>
            <person name="Kim M.-J."/>
            <person name="Lee G."/>
            <person name="Shin J.-H."/>
        </authorList>
    </citation>
    <scope>NUCLEOTIDE SEQUENCE [LARGE SCALE GENOMIC DNA]</scope>
    <source>
        <strain evidence="1 4">DSM 23020</strain>
    </source>
</reference>
<dbReference type="Proteomes" id="UP000198809">
    <property type="component" value="Unassembled WGS sequence"/>
</dbReference>
<reference evidence="2 3" key="1">
    <citation type="submission" date="2016-10" db="EMBL/GenBank/DDBJ databases">
        <authorList>
            <person name="de Groot N.N."/>
        </authorList>
    </citation>
    <scope>NUCLEOTIDE SEQUENCE [LARGE SCALE GENOMIC DNA]</scope>
    <source>
        <strain evidence="2 3">CGMCC 1.10238</strain>
    </source>
</reference>
<dbReference type="EMBL" id="CP076607">
    <property type="protein sequence ID" value="QWU17613.1"/>
    <property type="molecule type" value="Genomic_DNA"/>
</dbReference>
<evidence type="ECO:0000313" key="2">
    <source>
        <dbReference type="EMBL" id="SEO10563.1"/>
    </source>
</evidence>
<name>A0A1H8LZM3_9BACL</name>
<dbReference type="EMBL" id="FODH01000005">
    <property type="protein sequence ID" value="SEO10563.1"/>
    <property type="molecule type" value="Genomic_DNA"/>
</dbReference>
<gene>
    <name evidence="1" type="ORF">KP014_11010</name>
    <name evidence="2" type="ORF">SAMN04487895_1056</name>
</gene>